<sequence length="205" mass="23269">MRGLLCCCGAKYDQTGTYRAVPAMRSAPHATRSYHHRRYTSYCPVKSHAQGAVISNLMPLPSLPSVASPLFLFFTSSSYSLPLSLPCLATRLDAFSRDLSVVIWILPRHHCGFLKLRRPCLAKHRRRGDAVGFRPDKSPAQRRESSCTTARYTALLGIHYSSRARHSERTRQASFLRFGDAMAQVPRRRRPFATMLQPHSRAPWR</sequence>
<dbReference type="Proteomes" id="UP000240493">
    <property type="component" value="Unassembled WGS sequence"/>
</dbReference>
<protein>
    <submittedName>
        <fullName evidence="1">Uncharacterized protein</fullName>
    </submittedName>
</protein>
<dbReference type="EMBL" id="KZ679277">
    <property type="protein sequence ID" value="PTB35284.1"/>
    <property type="molecule type" value="Genomic_DNA"/>
</dbReference>
<evidence type="ECO:0000313" key="2">
    <source>
        <dbReference type="Proteomes" id="UP000240493"/>
    </source>
</evidence>
<dbReference type="AlphaFoldDB" id="A0A2T3YRY3"/>
<reference evidence="1 2" key="1">
    <citation type="submission" date="2016-07" db="EMBL/GenBank/DDBJ databases">
        <title>Multiple horizontal gene transfer events from other fungi enriched the ability of initially mycotrophic Trichoderma (Ascomycota) to feed on dead plant biomass.</title>
        <authorList>
            <consortium name="DOE Joint Genome Institute"/>
            <person name="Aerts A."/>
            <person name="Atanasova L."/>
            <person name="Chenthamara K."/>
            <person name="Zhang J."/>
            <person name="Grujic M."/>
            <person name="Henrissat B."/>
            <person name="Kuo A."/>
            <person name="Salamov A."/>
            <person name="Lipzen A."/>
            <person name="Labutti K."/>
            <person name="Barry K."/>
            <person name="Miao Y."/>
            <person name="Rahimi M.J."/>
            <person name="Shen Q."/>
            <person name="Grigoriev I.V."/>
            <person name="Kubicek C.P."/>
            <person name="Druzhinina I.S."/>
        </authorList>
    </citation>
    <scope>NUCLEOTIDE SEQUENCE [LARGE SCALE GENOMIC DNA]</scope>
    <source>
        <strain evidence="1 2">CBS 433.97</strain>
    </source>
</reference>
<name>A0A2T3YRY3_TRIA4</name>
<gene>
    <name evidence="1" type="ORF">M441DRAFT_331866</name>
</gene>
<accession>A0A2T3YRY3</accession>
<organism evidence="1 2">
    <name type="scientific">Trichoderma asperellum (strain ATCC 204424 / CBS 433.97 / NBRC 101777)</name>
    <dbReference type="NCBI Taxonomy" id="1042311"/>
    <lineage>
        <taxon>Eukaryota</taxon>
        <taxon>Fungi</taxon>
        <taxon>Dikarya</taxon>
        <taxon>Ascomycota</taxon>
        <taxon>Pezizomycotina</taxon>
        <taxon>Sordariomycetes</taxon>
        <taxon>Hypocreomycetidae</taxon>
        <taxon>Hypocreales</taxon>
        <taxon>Hypocreaceae</taxon>
        <taxon>Trichoderma</taxon>
    </lineage>
</organism>
<keyword evidence="2" id="KW-1185">Reference proteome</keyword>
<proteinExistence type="predicted"/>
<evidence type="ECO:0000313" key="1">
    <source>
        <dbReference type="EMBL" id="PTB35284.1"/>
    </source>
</evidence>